<comment type="caution">
    <text evidence="3">The sequence shown here is derived from an EMBL/GenBank/DDBJ whole genome shotgun (WGS) entry which is preliminary data.</text>
</comment>
<proteinExistence type="predicted"/>
<dbReference type="PANTHER" id="PTHR14499">
    <property type="entry name" value="POTASSIUM CHANNEL TETRAMERIZATION DOMAIN-CONTAINING"/>
    <property type="match status" value="1"/>
</dbReference>
<dbReference type="SUPFAM" id="SSF54695">
    <property type="entry name" value="POZ domain"/>
    <property type="match status" value="1"/>
</dbReference>
<organism evidence="3 4">
    <name type="scientific">Raphidocelis subcapitata</name>
    <dbReference type="NCBI Taxonomy" id="307507"/>
    <lineage>
        <taxon>Eukaryota</taxon>
        <taxon>Viridiplantae</taxon>
        <taxon>Chlorophyta</taxon>
        <taxon>core chlorophytes</taxon>
        <taxon>Chlorophyceae</taxon>
        <taxon>CS clade</taxon>
        <taxon>Sphaeropleales</taxon>
        <taxon>Selenastraceae</taxon>
        <taxon>Raphidocelis</taxon>
    </lineage>
</organism>
<dbReference type="InterPro" id="IPR003131">
    <property type="entry name" value="T1-type_BTB"/>
</dbReference>
<dbReference type="InterPro" id="IPR011333">
    <property type="entry name" value="SKP1/BTB/POZ_sf"/>
</dbReference>
<name>A0A2V0PA37_9CHLO</name>
<dbReference type="InterPro" id="IPR000210">
    <property type="entry name" value="BTB/POZ_dom"/>
</dbReference>
<dbReference type="AlphaFoldDB" id="A0A2V0PA37"/>
<dbReference type="STRING" id="307507.A0A2V0PA37"/>
<evidence type="ECO:0000256" key="1">
    <source>
        <dbReference type="ARBA" id="ARBA00004906"/>
    </source>
</evidence>
<evidence type="ECO:0000259" key="2">
    <source>
        <dbReference type="SMART" id="SM00225"/>
    </source>
</evidence>
<dbReference type="CDD" id="cd18316">
    <property type="entry name" value="BTB_POZ_KCTD-like"/>
    <property type="match status" value="1"/>
</dbReference>
<dbReference type="SMART" id="SM00225">
    <property type="entry name" value="BTB"/>
    <property type="match status" value="1"/>
</dbReference>
<dbReference type="Pfam" id="PF02214">
    <property type="entry name" value="BTB_2"/>
    <property type="match status" value="1"/>
</dbReference>
<dbReference type="PANTHER" id="PTHR14499:SF136">
    <property type="entry name" value="GH08630P"/>
    <property type="match status" value="1"/>
</dbReference>
<protein>
    <recommendedName>
        <fullName evidence="2">BTB domain-containing protein</fullName>
    </recommendedName>
</protein>
<keyword evidence="4" id="KW-1185">Reference proteome</keyword>
<reference evidence="3 4" key="1">
    <citation type="journal article" date="2018" name="Sci. Rep.">
        <title>Raphidocelis subcapitata (=Pseudokirchneriella subcapitata) provides an insight into genome evolution and environmental adaptations in the Sphaeropleales.</title>
        <authorList>
            <person name="Suzuki S."/>
            <person name="Yamaguchi H."/>
            <person name="Nakajima N."/>
            <person name="Kawachi M."/>
        </authorList>
    </citation>
    <scope>NUCLEOTIDE SEQUENCE [LARGE SCALE GENOMIC DNA]</scope>
    <source>
        <strain evidence="3 4">NIES-35</strain>
    </source>
</reference>
<evidence type="ECO:0000313" key="4">
    <source>
        <dbReference type="Proteomes" id="UP000247498"/>
    </source>
</evidence>
<evidence type="ECO:0000313" key="3">
    <source>
        <dbReference type="EMBL" id="GBF96711.1"/>
    </source>
</evidence>
<comment type="pathway">
    <text evidence="1">Protein modification; protein ubiquitination.</text>
</comment>
<dbReference type="Proteomes" id="UP000247498">
    <property type="component" value="Unassembled WGS sequence"/>
</dbReference>
<dbReference type="EMBL" id="BDRX01000085">
    <property type="protein sequence ID" value="GBF96711.1"/>
    <property type="molecule type" value="Genomic_DNA"/>
</dbReference>
<gene>
    <name evidence="3" type="ORF">Rsub_09453</name>
</gene>
<dbReference type="GO" id="GO:0051260">
    <property type="term" value="P:protein homooligomerization"/>
    <property type="evidence" value="ECO:0007669"/>
    <property type="project" value="InterPro"/>
</dbReference>
<accession>A0A2V0PA37</accession>
<sequence length="321" mass="35807">MAEPAVSPAVLGGPPLALEQKPLVVSALKTLPPNPNIVKLNVGGTRYTVGLPTLQCAESSYFDVLFSGRWQQSLTEDGEVFIDRDGEIFKHVLHYLRARASSSEALYLPADEPTRQALVAEARYYMLPGLEALLECPAGGGAFSSVYKRQSSALDEYIEAQPFADIKQLLFDILLGQRELKSAWNPALDQGTIMVSLMNAPLIRMSFSVTIHSDHVALTENVNRFKVVLPDQLLESVFSGYYEIYLYEFAERSEVASINRCVYNLGTRAVLLRMLQEQTLFDVRMAYDKRPRSNGSCDYELVLEFHRRLGPGSPRFSSSTP</sequence>
<dbReference type="Gene3D" id="3.30.710.10">
    <property type="entry name" value="Potassium Channel Kv1.1, Chain A"/>
    <property type="match status" value="1"/>
</dbReference>
<dbReference type="OrthoDB" id="523518at2759"/>
<feature type="domain" description="BTB" evidence="2">
    <location>
        <begin position="36"/>
        <end position="142"/>
    </location>
</feature>
<dbReference type="InParanoid" id="A0A2V0PA37"/>